<dbReference type="EMBL" id="CP046916">
    <property type="protein sequence ID" value="QGZ66169.1"/>
    <property type="molecule type" value="Genomic_DNA"/>
</dbReference>
<dbReference type="Gene3D" id="2.102.10.10">
    <property type="entry name" value="Rieske [2Fe-2S] iron-sulphur domain"/>
    <property type="match status" value="1"/>
</dbReference>
<keyword evidence="4" id="KW-0411">Iron-sulfur</keyword>
<comment type="similarity">
    <text evidence="6">Belongs to the bacterial ring-hydroxylating dioxygenase ferredoxin component family.</text>
</comment>
<dbReference type="NCBIfam" id="NF041683">
    <property type="entry name" value="ant_diox_AndAb"/>
    <property type="match status" value="1"/>
</dbReference>
<evidence type="ECO:0000313" key="8">
    <source>
        <dbReference type="EMBL" id="QGZ66169.1"/>
    </source>
</evidence>
<dbReference type="InterPro" id="IPR036922">
    <property type="entry name" value="Rieske_2Fe-2S_sf"/>
</dbReference>
<feature type="domain" description="Rieske" evidence="7">
    <location>
        <begin position="11"/>
        <end position="107"/>
    </location>
</feature>
<evidence type="ECO:0000256" key="4">
    <source>
        <dbReference type="ARBA" id="ARBA00023014"/>
    </source>
</evidence>
<name>A0A7Z2GRD8_9BURK</name>
<sequence>MEQATQALAQWQPIGALDDFTEGEPAAIVAGGRQIAVFRLGDDVFALNDLCSHGHARLSEGYVEDGCVECPLHQGLIDIRTGAPKCAPITEPVRAFPIRIVDSRVEIHVD</sequence>
<keyword evidence="9" id="KW-1185">Reference proteome</keyword>
<keyword evidence="3" id="KW-0408">Iron</keyword>
<dbReference type="Proteomes" id="UP000433577">
    <property type="component" value="Chromosome 4"/>
</dbReference>
<reference evidence="8 9" key="1">
    <citation type="submission" date="2019-12" db="EMBL/GenBank/DDBJ databases">
        <title>Paraburkholderia acidiphila 7Q-K02 sp. nov and Paraburkholderia acidisoli DHF22 sp. nov., two strains isolated from forest soil.</title>
        <authorList>
            <person name="Gao Z."/>
            <person name="Qiu L."/>
        </authorList>
    </citation>
    <scope>NUCLEOTIDE SEQUENCE [LARGE SCALE GENOMIC DNA]</scope>
    <source>
        <strain evidence="8 9">DHF22</strain>
    </source>
</reference>
<dbReference type="OrthoDB" id="9800167at2"/>
<evidence type="ECO:0000256" key="2">
    <source>
        <dbReference type="ARBA" id="ARBA00022723"/>
    </source>
</evidence>
<dbReference type="Pfam" id="PF00355">
    <property type="entry name" value="Rieske"/>
    <property type="match status" value="1"/>
</dbReference>
<accession>A0A7Z2GRD8</accession>
<keyword evidence="1" id="KW-0001">2Fe-2S</keyword>
<dbReference type="GO" id="GO:0046872">
    <property type="term" value="F:metal ion binding"/>
    <property type="evidence" value="ECO:0007669"/>
    <property type="project" value="UniProtKB-KW"/>
</dbReference>
<comment type="cofactor">
    <cofactor evidence="5">
        <name>[2Fe-2S] cluster</name>
        <dbReference type="ChEBI" id="CHEBI:190135"/>
    </cofactor>
</comment>
<gene>
    <name evidence="8" type="ORF">FAZ98_30610</name>
</gene>
<dbReference type="KEGG" id="pacs:FAZ98_30610"/>
<organism evidence="8 9">
    <name type="scientific">Paraburkholderia acidisoli</name>
    <dbReference type="NCBI Taxonomy" id="2571748"/>
    <lineage>
        <taxon>Bacteria</taxon>
        <taxon>Pseudomonadati</taxon>
        <taxon>Pseudomonadota</taxon>
        <taxon>Betaproteobacteria</taxon>
        <taxon>Burkholderiales</taxon>
        <taxon>Burkholderiaceae</taxon>
        <taxon>Paraburkholderia</taxon>
    </lineage>
</organism>
<dbReference type="CDD" id="cd03528">
    <property type="entry name" value="Rieske_RO_ferredoxin"/>
    <property type="match status" value="1"/>
</dbReference>
<evidence type="ECO:0000259" key="7">
    <source>
        <dbReference type="PROSITE" id="PS51296"/>
    </source>
</evidence>
<dbReference type="SUPFAM" id="SSF50022">
    <property type="entry name" value="ISP domain"/>
    <property type="match status" value="1"/>
</dbReference>
<dbReference type="RefSeq" id="WP_158957338.1">
    <property type="nucleotide sequence ID" value="NZ_CP046916.1"/>
</dbReference>
<keyword evidence="2" id="KW-0479">Metal-binding</keyword>
<dbReference type="GO" id="GO:0051537">
    <property type="term" value="F:2 iron, 2 sulfur cluster binding"/>
    <property type="evidence" value="ECO:0007669"/>
    <property type="project" value="UniProtKB-KW"/>
</dbReference>
<evidence type="ECO:0000256" key="3">
    <source>
        <dbReference type="ARBA" id="ARBA00023004"/>
    </source>
</evidence>
<dbReference type="PANTHER" id="PTHR21496:SF0">
    <property type="entry name" value="RIESKE DOMAIN-CONTAINING PROTEIN"/>
    <property type="match status" value="1"/>
</dbReference>
<dbReference type="PROSITE" id="PS51296">
    <property type="entry name" value="RIESKE"/>
    <property type="match status" value="1"/>
</dbReference>
<protein>
    <submittedName>
        <fullName evidence="8">Rieske 2Fe-2S domain-containing protein</fullName>
    </submittedName>
</protein>
<evidence type="ECO:0000313" key="9">
    <source>
        <dbReference type="Proteomes" id="UP000433577"/>
    </source>
</evidence>
<evidence type="ECO:0000256" key="5">
    <source>
        <dbReference type="ARBA" id="ARBA00034078"/>
    </source>
</evidence>
<dbReference type="InterPro" id="IPR017941">
    <property type="entry name" value="Rieske_2Fe-2S"/>
</dbReference>
<proteinExistence type="inferred from homology"/>
<evidence type="ECO:0000256" key="1">
    <source>
        <dbReference type="ARBA" id="ARBA00022714"/>
    </source>
</evidence>
<dbReference type="AlphaFoldDB" id="A0A7Z2GRD8"/>
<evidence type="ECO:0000256" key="6">
    <source>
        <dbReference type="ARBA" id="ARBA00038001"/>
    </source>
</evidence>
<dbReference type="PANTHER" id="PTHR21496">
    <property type="entry name" value="FERREDOXIN-RELATED"/>
    <property type="match status" value="1"/>
</dbReference>